<feature type="transmembrane region" description="Helical" evidence="9">
    <location>
        <begin position="43"/>
        <end position="66"/>
    </location>
</feature>
<evidence type="ECO:0000313" key="11">
    <source>
        <dbReference type="EMBL" id="GJN54571.1"/>
    </source>
</evidence>
<evidence type="ECO:0000313" key="13">
    <source>
        <dbReference type="Proteomes" id="UP001054892"/>
    </source>
</evidence>
<evidence type="ECO:0000256" key="9">
    <source>
        <dbReference type="SAM" id="Phobius"/>
    </source>
</evidence>
<evidence type="ECO:0000256" key="6">
    <source>
        <dbReference type="ARBA" id="ARBA00022989"/>
    </source>
</evidence>
<dbReference type="PANTHER" id="PTHR48086:SF7">
    <property type="entry name" value="SODIUM-SOLUTE SYMPORTER-RELATED"/>
    <property type="match status" value="1"/>
</dbReference>
<evidence type="ECO:0000256" key="7">
    <source>
        <dbReference type="ARBA" id="ARBA00023136"/>
    </source>
</evidence>
<dbReference type="EMBL" id="AP023189">
    <property type="protein sequence ID" value="BCG27136.1"/>
    <property type="molecule type" value="Genomic_DNA"/>
</dbReference>
<name>A0A6J4ECY8_9PSED</name>
<keyword evidence="5" id="KW-0769">Symport</keyword>
<dbReference type="Proteomes" id="UP001054892">
    <property type="component" value="Unassembled WGS sequence"/>
</dbReference>
<feature type="transmembrane region" description="Helical" evidence="9">
    <location>
        <begin position="353"/>
        <end position="373"/>
    </location>
</feature>
<feature type="transmembrane region" description="Helical" evidence="9">
    <location>
        <begin position="150"/>
        <end position="170"/>
    </location>
</feature>
<proteinExistence type="inferred from homology"/>
<dbReference type="InterPro" id="IPR038377">
    <property type="entry name" value="Na/Glc_symporter_sf"/>
</dbReference>
<feature type="transmembrane region" description="Helical" evidence="9">
    <location>
        <begin position="405"/>
        <end position="426"/>
    </location>
</feature>
<comment type="subcellular location">
    <subcellularLocation>
        <location evidence="1">Membrane</location>
        <topology evidence="1">Multi-pass membrane protein</topology>
    </subcellularLocation>
</comment>
<keyword evidence="6 9" id="KW-1133">Transmembrane helix</keyword>
<feature type="transmembrane region" description="Helical" evidence="9">
    <location>
        <begin position="116"/>
        <end position="138"/>
    </location>
</feature>
<dbReference type="Pfam" id="PF00474">
    <property type="entry name" value="SSF"/>
    <property type="match status" value="1"/>
</dbReference>
<dbReference type="InterPro" id="IPR050277">
    <property type="entry name" value="Sodium:Solute_Symporter"/>
</dbReference>
<protein>
    <submittedName>
        <fullName evidence="10">3-guanidinopropionate transporter</fullName>
    </submittedName>
</protein>
<feature type="transmembrane region" description="Helical" evidence="9">
    <location>
        <begin position="432"/>
        <end position="450"/>
    </location>
</feature>
<feature type="transmembrane region" description="Helical" evidence="9">
    <location>
        <begin position="6"/>
        <end position="23"/>
    </location>
</feature>
<comment type="similarity">
    <text evidence="2 8">Belongs to the sodium:solute symporter (SSF) (TC 2.A.21) family.</text>
</comment>
<feature type="transmembrane region" description="Helical" evidence="9">
    <location>
        <begin position="177"/>
        <end position="196"/>
    </location>
</feature>
<dbReference type="InterPro" id="IPR001734">
    <property type="entry name" value="Na/solute_symporter"/>
</dbReference>
<dbReference type="Proteomes" id="UP000509383">
    <property type="component" value="Chromosome"/>
</dbReference>
<gene>
    <name evidence="10" type="primary">gpuP</name>
    <name evidence="10" type="ORF">TUM18999_53270</name>
    <name evidence="11" type="ORF">TUM20286_43230</name>
</gene>
<feature type="transmembrane region" description="Helical" evidence="9">
    <location>
        <begin position="303"/>
        <end position="332"/>
    </location>
</feature>
<evidence type="ECO:0000256" key="8">
    <source>
        <dbReference type="RuleBase" id="RU362091"/>
    </source>
</evidence>
<evidence type="ECO:0000256" key="5">
    <source>
        <dbReference type="ARBA" id="ARBA00022847"/>
    </source>
</evidence>
<feature type="transmembrane region" description="Helical" evidence="9">
    <location>
        <begin position="72"/>
        <end position="95"/>
    </location>
</feature>
<sequence length="461" mass="48956">MAVDYVTMLIYVLVMAGLGWWGMRKARTRDDFLLAGRRLGPVLYLGTLSAVMLGGASTIGSVRLGYQYGISGLWLVFMLGLGIIVLSLVFSRQIAQLRVFTVTQILEQRYQASSRLIGGVVMVAYDLMVAVTATIAIGSVTEVVFDIPRIPAILCGGGLVIFYSVIGGMWSLTLTDIIQFVIMTLGIFFVLLPISVGEAGGLAAMQANLPAGFFELGNIGLDTIAAYFLLYFFGALIGQDIWQRLFTARSEGVVRYAGLGAGLYCMLYGGVCALIGAATRLLLPDLSVAENAFAEITRNVLPAGLRGLVVAAALAAIMSTASACLLAAATVLKEDIYSRFLSRDGEDHLASSRWITFTLGAAMLAMACLVNDVIAGLSIAYNLLVGGLLVPIMGALMWRRASAVGAMACMVTGSLTVIAFMVRDGILANTPIYFGLLVSLLTFVVTSLLTQPAPDLRTATD</sequence>
<dbReference type="GO" id="GO:0015293">
    <property type="term" value="F:symporter activity"/>
    <property type="evidence" value="ECO:0007669"/>
    <property type="project" value="UniProtKB-KW"/>
</dbReference>
<dbReference type="GO" id="GO:0005886">
    <property type="term" value="C:plasma membrane"/>
    <property type="evidence" value="ECO:0007669"/>
    <property type="project" value="TreeGrafter"/>
</dbReference>
<dbReference type="RefSeq" id="WP_173171663.1">
    <property type="nucleotide sequence ID" value="NZ_AP023189.1"/>
</dbReference>
<evidence type="ECO:0000313" key="12">
    <source>
        <dbReference type="Proteomes" id="UP000509383"/>
    </source>
</evidence>
<evidence type="ECO:0000256" key="1">
    <source>
        <dbReference type="ARBA" id="ARBA00004141"/>
    </source>
</evidence>
<evidence type="ECO:0000313" key="10">
    <source>
        <dbReference type="EMBL" id="BCG27136.1"/>
    </source>
</evidence>
<dbReference type="AlphaFoldDB" id="A0A6J4ECY8"/>
<feature type="transmembrane region" description="Helical" evidence="9">
    <location>
        <begin position="259"/>
        <end position="283"/>
    </location>
</feature>
<evidence type="ECO:0000256" key="2">
    <source>
        <dbReference type="ARBA" id="ARBA00006434"/>
    </source>
</evidence>
<dbReference type="PANTHER" id="PTHR48086">
    <property type="entry name" value="SODIUM/PROLINE SYMPORTER-RELATED"/>
    <property type="match status" value="1"/>
</dbReference>
<dbReference type="EMBL" id="BQKM01000012">
    <property type="protein sequence ID" value="GJN54571.1"/>
    <property type="molecule type" value="Genomic_DNA"/>
</dbReference>
<keyword evidence="3" id="KW-0813">Transport</keyword>
<keyword evidence="4 9" id="KW-0812">Transmembrane</keyword>
<keyword evidence="13" id="KW-1185">Reference proteome</keyword>
<feature type="transmembrane region" description="Helical" evidence="9">
    <location>
        <begin position="379"/>
        <end position="398"/>
    </location>
</feature>
<reference evidence="10 12" key="1">
    <citation type="submission" date="2020-05" db="EMBL/GenBank/DDBJ databases">
        <title>Characterization of novel class B3 metallo-beta-lactamase from novel Pseudomonas species.</title>
        <authorList>
            <person name="Yamada K."/>
            <person name="Aoki K."/>
            <person name="Ishii Y."/>
        </authorList>
    </citation>
    <scope>NUCLEOTIDE SEQUENCE [LARGE SCALE GENOMIC DNA]</scope>
    <source>
        <strain evidence="10 12">TUM18999</strain>
        <strain evidence="11 13">TUM20286</strain>
    </source>
</reference>
<dbReference type="CDD" id="cd11479">
    <property type="entry name" value="SLC5sbd_u3"/>
    <property type="match status" value="1"/>
</dbReference>
<keyword evidence="7 9" id="KW-0472">Membrane</keyword>
<accession>A0A6J4ECY8</accession>
<dbReference type="KEGG" id="ptw:TUM18999_53270"/>
<evidence type="ECO:0000256" key="4">
    <source>
        <dbReference type="ARBA" id="ARBA00022692"/>
    </source>
</evidence>
<dbReference type="PROSITE" id="PS50283">
    <property type="entry name" value="NA_SOLUT_SYMP_3"/>
    <property type="match status" value="1"/>
</dbReference>
<organism evidence="10 12">
    <name type="scientific">Pseudomonas tohonis</name>
    <dbReference type="NCBI Taxonomy" id="2725477"/>
    <lineage>
        <taxon>Bacteria</taxon>
        <taxon>Pseudomonadati</taxon>
        <taxon>Pseudomonadota</taxon>
        <taxon>Gammaproteobacteria</taxon>
        <taxon>Pseudomonadales</taxon>
        <taxon>Pseudomonadaceae</taxon>
        <taxon>Pseudomonas</taxon>
    </lineage>
</organism>
<dbReference type="Gene3D" id="1.20.1730.10">
    <property type="entry name" value="Sodium/glucose cotransporter"/>
    <property type="match status" value="1"/>
</dbReference>
<evidence type="ECO:0000256" key="3">
    <source>
        <dbReference type="ARBA" id="ARBA00022448"/>
    </source>
</evidence>
<feature type="transmembrane region" description="Helical" evidence="9">
    <location>
        <begin position="216"/>
        <end position="238"/>
    </location>
</feature>